<dbReference type="Proteomes" id="UP000250321">
    <property type="component" value="Unassembled WGS sequence"/>
</dbReference>
<gene>
    <name evidence="1" type="ORF">Pyn_05413</name>
</gene>
<evidence type="ECO:0000313" key="1">
    <source>
        <dbReference type="EMBL" id="PQQ21244.1"/>
    </source>
</evidence>
<dbReference type="STRING" id="2094558.A0A314ZUV1"/>
<organism evidence="1 2">
    <name type="scientific">Prunus yedoensis var. nudiflora</name>
    <dbReference type="NCBI Taxonomy" id="2094558"/>
    <lineage>
        <taxon>Eukaryota</taxon>
        <taxon>Viridiplantae</taxon>
        <taxon>Streptophyta</taxon>
        <taxon>Embryophyta</taxon>
        <taxon>Tracheophyta</taxon>
        <taxon>Spermatophyta</taxon>
        <taxon>Magnoliopsida</taxon>
        <taxon>eudicotyledons</taxon>
        <taxon>Gunneridae</taxon>
        <taxon>Pentapetalae</taxon>
        <taxon>rosids</taxon>
        <taxon>fabids</taxon>
        <taxon>Rosales</taxon>
        <taxon>Rosaceae</taxon>
        <taxon>Amygdaloideae</taxon>
        <taxon>Amygdaleae</taxon>
        <taxon>Prunus</taxon>
    </lineage>
</organism>
<keyword evidence="2" id="KW-1185">Reference proteome</keyword>
<dbReference type="AlphaFoldDB" id="A0A314ZUV1"/>
<name>A0A314ZUV1_PRUYE</name>
<dbReference type="Gene3D" id="3.80.10.10">
    <property type="entry name" value="Ribonuclease Inhibitor"/>
    <property type="match status" value="1"/>
</dbReference>
<evidence type="ECO:0000313" key="2">
    <source>
        <dbReference type="Proteomes" id="UP000250321"/>
    </source>
</evidence>
<comment type="caution">
    <text evidence="1">The sequence shown here is derived from an EMBL/GenBank/DDBJ whole genome shotgun (WGS) entry which is preliminary data.</text>
</comment>
<dbReference type="EMBL" id="PJQY01000017">
    <property type="protein sequence ID" value="PQQ21244.1"/>
    <property type="molecule type" value="Genomic_DNA"/>
</dbReference>
<reference evidence="1 2" key="1">
    <citation type="submission" date="2018-02" db="EMBL/GenBank/DDBJ databases">
        <title>Draft genome of wild Prunus yedoensis var. nudiflora.</title>
        <authorList>
            <person name="Baek S."/>
            <person name="Kim J.-H."/>
            <person name="Choi K."/>
            <person name="Kim G.-B."/>
            <person name="Cho A."/>
            <person name="Jang H."/>
            <person name="Shin C.-H."/>
            <person name="Yu H.-J."/>
            <person name="Mun J.-H."/>
        </authorList>
    </citation>
    <scope>NUCLEOTIDE SEQUENCE [LARGE SCALE GENOMIC DNA]</scope>
    <source>
        <strain evidence="2">cv. Jeju island</strain>
        <tissue evidence="1">Leaf</tissue>
    </source>
</reference>
<accession>A0A314ZUV1</accession>
<dbReference type="InterPro" id="IPR032675">
    <property type="entry name" value="LRR_dom_sf"/>
</dbReference>
<sequence length="120" mass="14235">MHDKEFETLKEISSLRRLKISWAVASLKEVPPWLNPRQLTNIKKLYIRGGELCSLDHAGDETVTECKWRVEILRLKYMSNMKIELPKVEDQFPHLLYLEKVKCHEKDIFWSKSHGQKLSK</sequence>
<dbReference type="OrthoDB" id="1706180at2759"/>
<proteinExistence type="predicted"/>
<protein>
    <submittedName>
        <fullName evidence="1">Disease resistance RPP13-like protein 4 isoform X3</fullName>
    </submittedName>
</protein>